<evidence type="ECO:0000259" key="1">
    <source>
        <dbReference type="Pfam" id="PF17109"/>
    </source>
</evidence>
<dbReference type="Pfam" id="PF17109">
    <property type="entry name" value="Goodbye"/>
    <property type="match status" value="1"/>
</dbReference>
<feature type="domain" description="Fungal STAND N-terminal Goodbye" evidence="1">
    <location>
        <begin position="11"/>
        <end position="121"/>
    </location>
</feature>
<gene>
    <name evidence="2" type="ORF">N7541_006064</name>
</gene>
<keyword evidence="3" id="KW-1185">Reference proteome</keyword>
<evidence type="ECO:0000313" key="3">
    <source>
        <dbReference type="Proteomes" id="UP001148299"/>
    </source>
</evidence>
<reference evidence="2" key="1">
    <citation type="submission" date="2022-12" db="EMBL/GenBank/DDBJ databases">
        <authorList>
            <person name="Petersen C."/>
        </authorList>
    </citation>
    <scope>NUCLEOTIDE SEQUENCE</scope>
    <source>
        <strain evidence="2">IBT 35675</strain>
    </source>
</reference>
<comment type="caution">
    <text evidence="2">The sequence shown here is derived from an EMBL/GenBank/DDBJ whole genome shotgun (WGS) entry which is preliminary data.</text>
</comment>
<organism evidence="2 3">
    <name type="scientific">Penicillium brevicompactum</name>
    <dbReference type="NCBI Taxonomy" id="5074"/>
    <lineage>
        <taxon>Eukaryota</taxon>
        <taxon>Fungi</taxon>
        <taxon>Dikarya</taxon>
        <taxon>Ascomycota</taxon>
        <taxon>Pezizomycotina</taxon>
        <taxon>Eurotiomycetes</taxon>
        <taxon>Eurotiomycetidae</taxon>
        <taxon>Eurotiales</taxon>
        <taxon>Aspergillaceae</taxon>
        <taxon>Penicillium</taxon>
    </lineage>
</organism>
<accession>A0A9W9US63</accession>
<dbReference type="InterPro" id="IPR031350">
    <property type="entry name" value="Goodbye_dom"/>
</dbReference>
<dbReference type="AlphaFoldDB" id="A0A9W9US63"/>
<dbReference type="EMBL" id="JAPZBR010000005">
    <property type="protein sequence ID" value="KAJ5353500.1"/>
    <property type="molecule type" value="Genomic_DNA"/>
</dbReference>
<reference evidence="2" key="2">
    <citation type="journal article" date="2023" name="IMA Fungus">
        <title>Comparative genomic study of the Penicillium genus elucidates a diverse pangenome and 15 lateral gene transfer events.</title>
        <authorList>
            <person name="Petersen C."/>
            <person name="Sorensen T."/>
            <person name="Nielsen M.R."/>
            <person name="Sondergaard T.E."/>
            <person name="Sorensen J.L."/>
            <person name="Fitzpatrick D.A."/>
            <person name="Frisvad J.C."/>
            <person name="Nielsen K.L."/>
        </authorList>
    </citation>
    <scope>NUCLEOTIDE SEQUENCE</scope>
    <source>
        <strain evidence="2">IBT 35675</strain>
    </source>
</reference>
<proteinExistence type="predicted"/>
<dbReference type="Proteomes" id="UP001148299">
    <property type="component" value="Unassembled WGS sequence"/>
</dbReference>
<sequence length="266" mass="30749">MSDHSDFETLWEDVLDKYVDSTSRTQAEQKLLKAIKSPEDLEKRLQRNKENHGVQKVLRPFTTLSNVASSALSLTPFAPASVVFGAVVFIIEAADGISEAYDWIESFFDKLTDFTIRLEEYCRQDMGSRLTNKVVEILGCVLDIFARSEKAIKTGRWKRYTAIVFLGKDGEIKASFEKLRTLFEEEQQLVTAINFATNQRVDLRTQEIQETGNQIFGVVRDMRKEFEESARIKRHHDILEWISPTDFASQQADFESQRERNNWVVH</sequence>
<evidence type="ECO:0000313" key="2">
    <source>
        <dbReference type="EMBL" id="KAJ5353500.1"/>
    </source>
</evidence>
<name>A0A9W9US63_PENBR</name>
<protein>
    <submittedName>
        <fullName evidence="2">Ankyrin repeat-containing protein</fullName>
    </submittedName>
</protein>